<evidence type="ECO:0000259" key="2">
    <source>
        <dbReference type="Pfam" id="PF13529"/>
    </source>
</evidence>
<name>A0A2P4EUM4_9GAMM</name>
<keyword evidence="1" id="KW-0732">Signal</keyword>
<dbReference type="RefSeq" id="WP_104738482.1">
    <property type="nucleotide sequence ID" value="NZ_BMHR01000009.1"/>
</dbReference>
<proteinExistence type="predicted"/>
<evidence type="ECO:0000256" key="1">
    <source>
        <dbReference type="SAM" id="SignalP"/>
    </source>
</evidence>
<feature type="signal peptide" evidence="1">
    <location>
        <begin position="1"/>
        <end position="21"/>
    </location>
</feature>
<comment type="caution">
    <text evidence="3">The sequence shown here is derived from an EMBL/GenBank/DDBJ whole genome shotgun (WGS) entry which is preliminary data.</text>
</comment>
<organism evidence="3 4">
    <name type="scientific">Halopseudomonas oceani</name>
    <dbReference type="NCBI Taxonomy" id="1708783"/>
    <lineage>
        <taxon>Bacteria</taxon>
        <taxon>Pseudomonadati</taxon>
        <taxon>Pseudomonadota</taxon>
        <taxon>Gammaproteobacteria</taxon>
        <taxon>Pseudomonadales</taxon>
        <taxon>Pseudomonadaceae</taxon>
        <taxon>Halopseudomonas</taxon>
    </lineage>
</organism>
<dbReference type="SUPFAM" id="SSF48452">
    <property type="entry name" value="TPR-like"/>
    <property type="match status" value="1"/>
</dbReference>
<dbReference type="Gene3D" id="1.25.40.10">
    <property type="entry name" value="Tetratricopeptide repeat domain"/>
    <property type="match status" value="1"/>
</dbReference>
<dbReference type="InterPro" id="IPR011990">
    <property type="entry name" value="TPR-like_helical_dom_sf"/>
</dbReference>
<dbReference type="AlphaFoldDB" id="A0A2P4EUM4"/>
<reference evidence="3 4" key="1">
    <citation type="submission" date="2018-01" db="EMBL/GenBank/DDBJ databases">
        <title>Draft genome of the type strain Pseudomonas oceani DSM 100277 isolated from the deep water in Okinawa trough, northwestern Pacific Ocean.</title>
        <authorList>
            <person name="Gomila M."/>
            <person name="Mulet M."/>
            <person name="Garcia-Valdes E."/>
            <person name="Lalucat J."/>
        </authorList>
    </citation>
    <scope>NUCLEOTIDE SEQUENCE [LARGE SCALE GENOMIC DNA]</scope>
    <source>
        <strain evidence="3 4">DSM 100277</strain>
    </source>
</reference>
<evidence type="ECO:0000313" key="4">
    <source>
        <dbReference type="Proteomes" id="UP000243451"/>
    </source>
</evidence>
<dbReference type="OrthoDB" id="5611441at2"/>
<dbReference type="NCBIfam" id="NF033920">
    <property type="entry name" value="C39_PA2778_fam"/>
    <property type="match status" value="1"/>
</dbReference>
<dbReference type="EMBL" id="PPSK01000009">
    <property type="protein sequence ID" value="POB03163.1"/>
    <property type="molecule type" value="Genomic_DNA"/>
</dbReference>
<dbReference type="CDD" id="cd02549">
    <property type="entry name" value="Peptidase_C39A"/>
    <property type="match status" value="1"/>
</dbReference>
<dbReference type="InterPro" id="IPR039564">
    <property type="entry name" value="Peptidase_C39-like"/>
</dbReference>
<protein>
    <recommendedName>
        <fullName evidence="2">Peptidase C39-like domain-containing protein</fullName>
    </recommendedName>
</protein>
<dbReference type="Proteomes" id="UP000243451">
    <property type="component" value="Unassembled WGS sequence"/>
</dbReference>
<dbReference type="Pfam" id="PF13529">
    <property type="entry name" value="Peptidase_C39_2"/>
    <property type="match status" value="1"/>
</dbReference>
<keyword evidence="4" id="KW-1185">Reference proteome</keyword>
<dbReference type="InterPro" id="IPR039563">
    <property type="entry name" value="Peptidase_C39_single_dom"/>
</dbReference>
<dbReference type="PROSITE" id="PS51257">
    <property type="entry name" value="PROKAR_LIPOPROTEIN"/>
    <property type="match status" value="1"/>
</dbReference>
<accession>A0A2P4EUM4</accession>
<feature type="chain" id="PRO_5015176074" description="Peptidase C39-like domain-containing protein" evidence="1">
    <location>
        <begin position="22"/>
        <end position="311"/>
    </location>
</feature>
<dbReference type="Gene3D" id="3.90.70.10">
    <property type="entry name" value="Cysteine proteinases"/>
    <property type="match status" value="1"/>
</dbReference>
<sequence>MYKAIRLALALGLTVLLSACAGLPPTQQQSIPDDLPPNRLLTNLPFHAQDEYQCGPAALSMLLGQRNISIAPEQLKDRVYLPERKGSLQVEMVAAARQQGLLVYPLAPELKAILREIDAGNAVLVMQNLAFNWYPQWHYAVVVGYDLNTRELILHSGLNARQREPFGLFLRTWQRADNWAVVAMPAGKLPATVEPLPYLKAATDLEQVGQTASAEAAYQAASEHWTDQPAALLGQGNIAWNSGRQSEAVDHFSELVRRFPDYPAGWNNLATAMEEMGCREAAEQVRNCATAQQVNDSKVSTKADCLIPVCR</sequence>
<dbReference type="Pfam" id="PF13432">
    <property type="entry name" value="TPR_16"/>
    <property type="match status" value="1"/>
</dbReference>
<gene>
    <name evidence="3" type="ORF">C1949_10735</name>
</gene>
<evidence type="ECO:0000313" key="3">
    <source>
        <dbReference type="EMBL" id="POB03163.1"/>
    </source>
</evidence>
<feature type="domain" description="Peptidase C39-like" evidence="2">
    <location>
        <begin position="44"/>
        <end position="155"/>
    </location>
</feature>